<evidence type="ECO:0000313" key="3">
    <source>
        <dbReference type="Proteomes" id="UP001063350"/>
    </source>
</evidence>
<dbReference type="AlphaFoldDB" id="A0A915U211"/>
<dbReference type="SUPFAM" id="SSF51971">
    <property type="entry name" value="Nucleotide-binding domain"/>
    <property type="match status" value="1"/>
</dbReference>
<dbReference type="InterPro" id="IPR023753">
    <property type="entry name" value="FAD/NAD-binding_dom"/>
</dbReference>
<dbReference type="GO" id="GO:0051536">
    <property type="term" value="F:iron-sulfur cluster binding"/>
    <property type="evidence" value="ECO:0007669"/>
    <property type="project" value="InterPro"/>
</dbReference>
<dbReference type="Proteomes" id="UP001063350">
    <property type="component" value="Chromosome"/>
</dbReference>
<reference evidence="2" key="1">
    <citation type="submission" date="2020-12" db="EMBL/GenBank/DDBJ databases">
        <title>Desulfobium dissulfuricans gen. nov., sp. nov., a novel mesophilic, sulfate-reducing bacterium isolated from a deep-sea hydrothermal vent.</title>
        <authorList>
            <person name="Hashimoto Y."/>
            <person name="Tame A."/>
            <person name="Sawayama S."/>
            <person name="Miyazaki J."/>
            <person name="Takai K."/>
            <person name="Nakagawa S."/>
        </authorList>
    </citation>
    <scope>NUCLEOTIDE SEQUENCE</scope>
    <source>
        <strain evidence="2">GF1</strain>
    </source>
</reference>
<proteinExistence type="predicted"/>
<organism evidence="2 3">
    <name type="scientific">Desulfolithobacter dissulfuricans</name>
    <dbReference type="NCBI Taxonomy" id="2795293"/>
    <lineage>
        <taxon>Bacteria</taxon>
        <taxon>Pseudomonadati</taxon>
        <taxon>Thermodesulfobacteriota</taxon>
        <taxon>Desulfobulbia</taxon>
        <taxon>Desulfobulbales</taxon>
        <taxon>Desulfobulbaceae</taxon>
        <taxon>Desulfolithobacter</taxon>
    </lineage>
</organism>
<dbReference type="GO" id="GO:0016491">
    <property type="term" value="F:oxidoreductase activity"/>
    <property type="evidence" value="ECO:0007669"/>
    <property type="project" value="InterPro"/>
</dbReference>
<dbReference type="SUPFAM" id="SSF54292">
    <property type="entry name" value="2Fe-2S ferredoxin-like"/>
    <property type="match status" value="1"/>
</dbReference>
<keyword evidence="3" id="KW-1185">Reference proteome</keyword>
<evidence type="ECO:0000259" key="1">
    <source>
        <dbReference type="PROSITE" id="PS51085"/>
    </source>
</evidence>
<dbReference type="PRINTS" id="PR00419">
    <property type="entry name" value="ADXRDTASE"/>
</dbReference>
<accession>A0A915U211</accession>
<dbReference type="SUPFAM" id="SSF46548">
    <property type="entry name" value="alpha-helical ferredoxin"/>
    <property type="match status" value="1"/>
</dbReference>
<protein>
    <recommendedName>
        <fullName evidence="1">2Fe-2S ferredoxin-type domain-containing protein</fullName>
    </recommendedName>
</protein>
<dbReference type="Gene3D" id="3.50.50.60">
    <property type="entry name" value="FAD/NAD(P)-binding domain"/>
    <property type="match status" value="2"/>
</dbReference>
<dbReference type="Pfam" id="PF13510">
    <property type="entry name" value="Fer2_4"/>
    <property type="match status" value="1"/>
</dbReference>
<evidence type="ECO:0000313" key="2">
    <source>
        <dbReference type="EMBL" id="BCO09047.1"/>
    </source>
</evidence>
<dbReference type="EMBL" id="AP024233">
    <property type="protein sequence ID" value="BCO09047.1"/>
    <property type="molecule type" value="Genomic_DNA"/>
</dbReference>
<dbReference type="KEGG" id="ddu:GF1_14230"/>
<dbReference type="CDD" id="cd00207">
    <property type="entry name" value="fer2"/>
    <property type="match status" value="1"/>
</dbReference>
<feature type="domain" description="2Fe-2S ferredoxin-type" evidence="1">
    <location>
        <begin position="2"/>
        <end position="93"/>
    </location>
</feature>
<name>A0A915U211_9BACT</name>
<sequence>MATITLSINGNEIVAEKGLTVLEVAKRSQITIPTLCWVKGTVPRKACEICVVEIANGDELGLKSRVGDGENRLYCACTTLAQDGMEIATDSEAVIAHRQQRLAIISQTHFGDCKAPCNLTCPGQINVQGYIAHVAKGEYIEALRLIMERNPVPFSVGRVCPRFCETRCRRILVDEPVSINHLKRFVADWCMAHHIDLKIPRERPTGKRIAVIGGGPAGLSCAYFLTRKGHQVTIFEANPKLGGALRYGFPEYKIPKEVLDYEINTILKMGISIMLSQKWGRDFTLQDLRDQGFDAIFIGTGAGVDQPMDIPCASREHVYTATRFLRMINEGRDLDLGRKAAVIGGNNIAMEVARSLIRKGVDEVTIIYPGPNWKCRPTSVISKRPSTRGSSFCSWPHRLKYVATRKKTIASASN</sequence>
<dbReference type="InterPro" id="IPR009051">
    <property type="entry name" value="Helical_ferredxn"/>
</dbReference>
<dbReference type="Gene3D" id="1.10.1060.10">
    <property type="entry name" value="Alpha-helical ferredoxin"/>
    <property type="match status" value="1"/>
</dbReference>
<dbReference type="InterPro" id="IPR001041">
    <property type="entry name" value="2Fe-2S_ferredoxin-type"/>
</dbReference>
<dbReference type="Pfam" id="PF14691">
    <property type="entry name" value="Fer4_20"/>
    <property type="match status" value="1"/>
</dbReference>
<dbReference type="InterPro" id="IPR036010">
    <property type="entry name" value="2Fe-2S_ferredoxin-like_sf"/>
</dbReference>
<dbReference type="InterPro" id="IPR036188">
    <property type="entry name" value="FAD/NAD-bd_sf"/>
</dbReference>
<dbReference type="PROSITE" id="PS51085">
    <property type="entry name" value="2FE2S_FER_2"/>
    <property type="match status" value="1"/>
</dbReference>
<dbReference type="Pfam" id="PF07992">
    <property type="entry name" value="Pyr_redox_2"/>
    <property type="match status" value="1"/>
</dbReference>
<dbReference type="PANTHER" id="PTHR42783">
    <property type="entry name" value="GLUTAMATE SYNTHASE [NADPH] SMALL CHAIN"/>
    <property type="match status" value="1"/>
</dbReference>
<dbReference type="PANTHER" id="PTHR42783:SF3">
    <property type="entry name" value="GLUTAMATE SYNTHASE [NADPH] SMALL CHAIN-RELATED"/>
    <property type="match status" value="1"/>
</dbReference>
<gene>
    <name evidence="2" type="ORF">GF1_14230</name>
</gene>
<dbReference type="InterPro" id="IPR028261">
    <property type="entry name" value="DPD_II"/>
</dbReference>